<reference evidence="1" key="1">
    <citation type="submission" date="2020-08" db="EMBL/GenBank/DDBJ databases">
        <title>Genome public.</title>
        <authorList>
            <person name="Liu C."/>
            <person name="Sun Q."/>
        </authorList>
    </citation>
    <scope>NUCLEOTIDE SEQUENCE</scope>
    <source>
        <strain evidence="1">BX5</strain>
    </source>
</reference>
<protein>
    <submittedName>
        <fullName evidence="1">Uncharacterized protein</fullName>
    </submittedName>
</protein>
<gene>
    <name evidence="1" type="ORF">H8S55_09535</name>
</gene>
<dbReference type="Proteomes" id="UP000602260">
    <property type="component" value="Unassembled WGS sequence"/>
</dbReference>
<organism evidence="1 2">
    <name type="scientific">Flintibacter faecis</name>
    <dbReference type="NCBI Taxonomy" id="2763047"/>
    <lineage>
        <taxon>Bacteria</taxon>
        <taxon>Bacillati</taxon>
        <taxon>Bacillota</taxon>
        <taxon>Clostridia</taxon>
        <taxon>Eubacteriales</taxon>
        <taxon>Flintibacter</taxon>
    </lineage>
</organism>
<sequence length="89" mass="9327">MQGKGGTQSGPAQALEENRAAISKLARSGDARRLMELLHRDGGVEQAAQAAASGDPAALMAMMDRLMHTREGAELVDRIGAQAKRAGLE</sequence>
<evidence type="ECO:0000313" key="2">
    <source>
        <dbReference type="Proteomes" id="UP000602260"/>
    </source>
</evidence>
<dbReference type="AlphaFoldDB" id="A0A8J6J4L8"/>
<proteinExistence type="predicted"/>
<dbReference type="EMBL" id="JACOPN010000006">
    <property type="protein sequence ID" value="MBC5717560.1"/>
    <property type="molecule type" value="Genomic_DNA"/>
</dbReference>
<dbReference type="RefSeq" id="WP_147562966.1">
    <property type="nucleotide sequence ID" value="NZ_JACOPN010000006.1"/>
</dbReference>
<comment type="caution">
    <text evidence="1">The sequence shown here is derived from an EMBL/GenBank/DDBJ whole genome shotgun (WGS) entry which is preliminary data.</text>
</comment>
<evidence type="ECO:0000313" key="1">
    <source>
        <dbReference type="EMBL" id="MBC5717560.1"/>
    </source>
</evidence>
<name>A0A8J6J4L8_9FIRM</name>
<accession>A0A8J6J4L8</accession>
<keyword evidence="2" id="KW-1185">Reference proteome</keyword>